<dbReference type="InterPro" id="IPR045851">
    <property type="entry name" value="AMP-bd_C_sf"/>
</dbReference>
<keyword evidence="4" id="KW-0472">Membrane</keyword>
<comment type="subcellular location">
    <subcellularLocation>
        <location evidence="1">Membrane</location>
        <topology evidence="1">Peripheral membrane protein</topology>
    </subcellularLocation>
</comment>
<dbReference type="InterPro" id="IPR025110">
    <property type="entry name" value="AMP-bd_C"/>
</dbReference>
<comment type="caution">
    <text evidence="10">The sequence shown here is derived from an EMBL/GenBank/DDBJ whole genome shotgun (WGS) entry which is preliminary data.</text>
</comment>
<proteinExistence type="predicted"/>
<dbReference type="InterPro" id="IPR000873">
    <property type="entry name" value="AMP-dep_synth/lig_dom"/>
</dbReference>
<evidence type="ECO:0000256" key="1">
    <source>
        <dbReference type="ARBA" id="ARBA00004170"/>
    </source>
</evidence>
<dbReference type="Gene3D" id="3.30.300.30">
    <property type="match status" value="1"/>
</dbReference>
<dbReference type="GO" id="GO:0004467">
    <property type="term" value="F:long-chain fatty acid-CoA ligase activity"/>
    <property type="evidence" value="ECO:0007669"/>
    <property type="project" value="UniProtKB-EC"/>
</dbReference>
<feature type="domain" description="AMP-binding enzyme C-terminal" evidence="9">
    <location>
        <begin position="469"/>
        <end position="543"/>
    </location>
</feature>
<protein>
    <recommendedName>
        <fullName evidence="6">Long-chain-fatty-acid--CoA ligase</fullName>
        <ecNumber evidence="5">6.2.1.3</ecNumber>
    </recommendedName>
    <alternativeName>
        <fullName evidence="7">Long-chain acyl-CoA synthetase</fullName>
    </alternativeName>
</protein>
<dbReference type="PANTHER" id="PTHR43767:SF8">
    <property type="entry name" value="LONG-CHAIN-FATTY-ACID--COA LIGASE"/>
    <property type="match status" value="1"/>
</dbReference>
<dbReference type="Pfam" id="PF00501">
    <property type="entry name" value="AMP-binding"/>
    <property type="match status" value="1"/>
</dbReference>
<feature type="domain" description="AMP-dependent synthetase/ligase" evidence="8">
    <location>
        <begin position="37"/>
        <end position="419"/>
    </location>
</feature>
<dbReference type="PROSITE" id="PS00455">
    <property type="entry name" value="AMP_BINDING"/>
    <property type="match status" value="1"/>
</dbReference>
<dbReference type="PANTHER" id="PTHR43767">
    <property type="entry name" value="LONG-CHAIN-FATTY-ACID--COA LIGASE"/>
    <property type="match status" value="1"/>
</dbReference>
<evidence type="ECO:0000313" key="11">
    <source>
        <dbReference type="Proteomes" id="UP000318148"/>
    </source>
</evidence>
<dbReference type="EMBL" id="SHBO01000060">
    <property type="protein sequence ID" value="RZO04104.1"/>
    <property type="molecule type" value="Genomic_DNA"/>
</dbReference>
<accession>A0A520LJU8</accession>
<dbReference type="CDD" id="cd05936">
    <property type="entry name" value="FC-FACS_FadD_like"/>
    <property type="match status" value="1"/>
</dbReference>
<evidence type="ECO:0000259" key="8">
    <source>
        <dbReference type="Pfam" id="PF00501"/>
    </source>
</evidence>
<dbReference type="SUPFAM" id="SSF56801">
    <property type="entry name" value="Acetyl-CoA synthetase-like"/>
    <property type="match status" value="1"/>
</dbReference>
<evidence type="ECO:0000313" key="10">
    <source>
        <dbReference type="EMBL" id="RZO04104.1"/>
    </source>
</evidence>
<organism evidence="10 11">
    <name type="scientific">SAR92 clade bacterium</name>
    <dbReference type="NCBI Taxonomy" id="2315479"/>
    <lineage>
        <taxon>Bacteria</taxon>
        <taxon>Pseudomonadati</taxon>
        <taxon>Pseudomonadota</taxon>
        <taxon>Gammaproteobacteria</taxon>
        <taxon>Cellvibrionales</taxon>
        <taxon>Porticoccaceae</taxon>
        <taxon>SAR92 clade</taxon>
    </lineage>
</organism>
<evidence type="ECO:0000256" key="7">
    <source>
        <dbReference type="ARBA" id="ARBA00042773"/>
    </source>
</evidence>
<sequence length="550" mass="60518">MLVTEAVKRGRQKIGVAQNTPSLMANSVLQLWTNAVSDSASAPAYTCLGQTLSYGETDQLARRVATYFQKKLNLKPGDRIAVQLPNIIQYPVVVIAALKLGLIIVNVNPMYSSREIIHQFNDADVKTVVVLDQFYETVKKAAPETNLENIIVTRPIDLLPGTKQQALKLLMRVSGKRKPISDKNVIWFKSLLKIGASYSTYRSSIDDVFALQYTGGTTGVSKGVKLTQKSLLANVAQCLDVIKINNDFLHCSTTISPLPLYHIYAYALCFGILPAIRGHSVLIPNPRDTVSFVKTIKKVKFDIFCGLNSLFVSLLESADFKKLDFSNLKLTLSGGMALMPVVAEEWSKLTGCKISEGYGMTEASPVISMNPSGFQKLGSAGIPLAGTEVKVIDDTGAFKPVDQAGELCIKGPQMMDGYWNDDEKTSNTIIDGWLHTGDIVTVDKEGYVTIVDRLKDMIIVSGFNVYPTELEQTLTLHEKVAQCAAIGVEDKKSGEVVKMFVIKSDESLSENDVRQFCKENMAPYKVPKHIEFRDSLPMSNVGKVLRKELA</sequence>
<dbReference type="Gene3D" id="2.30.38.10">
    <property type="entry name" value="Luciferase, Domain 3"/>
    <property type="match status" value="1"/>
</dbReference>
<dbReference type="Proteomes" id="UP000318148">
    <property type="component" value="Unassembled WGS sequence"/>
</dbReference>
<evidence type="ECO:0000256" key="4">
    <source>
        <dbReference type="ARBA" id="ARBA00023136"/>
    </source>
</evidence>
<evidence type="ECO:0000259" key="9">
    <source>
        <dbReference type="Pfam" id="PF13193"/>
    </source>
</evidence>
<evidence type="ECO:0000256" key="2">
    <source>
        <dbReference type="ARBA" id="ARBA00005005"/>
    </source>
</evidence>
<reference evidence="10 11" key="1">
    <citation type="submission" date="2019-02" db="EMBL/GenBank/DDBJ databases">
        <title>Prokaryotic population dynamics and viral predation in marine succession experiment using metagenomics: the confinement effect.</title>
        <authorList>
            <person name="Haro-Moreno J.M."/>
            <person name="Rodriguez-Valera F."/>
            <person name="Lopez-Perez M."/>
        </authorList>
    </citation>
    <scope>NUCLEOTIDE SEQUENCE [LARGE SCALE GENOMIC DNA]</scope>
    <source>
        <strain evidence="10">MED-G169</strain>
    </source>
</reference>
<evidence type="ECO:0000256" key="3">
    <source>
        <dbReference type="ARBA" id="ARBA00022598"/>
    </source>
</evidence>
<evidence type="ECO:0000256" key="6">
    <source>
        <dbReference type="ARBA" id="ARBA00039545"/>
    </source>
</evidence>
<name>A0A520LJU8_9GAMM</name>
<keyword evidence="3 10" id="KW-0436">Ligase</keyword>
<dbReference type="EC" id="6.2.1.3" evidence="5"/>
<dbReference type="InterPro" id="IPR020845">
    <property type="entry name" value="AMP-binding_CS"/>
</dbReference>
<gene>
    <name evidence="10" type="ORF">EVB02_04035</name>
</gene>
<dbReference type="InterPro" id="IPR050237">
    <property type="entry name" value="ATP-dep_AMP-bd_enzyme"/>
</dbReference>
<evidence type="ECO:0000256" key="5">
    <source>
        <dbReference type="ARBA" id="ARBA00026121"/>
    </source>
</evidence>
<dbReference type="AlphaFoldDB" id="A0A520LJU8"/>
<dbReference type="GO" id="GO:0016020">
    <property type="term" value="C:membrane"/>
    <property type="evidence" value="ECO:0007669"/>
    <property type="project" value="UniProtKB-SubCell"/>
</dbReference>
<dbReference type="Pfam" id="PF13193">
    <property type="entry name" value="AMP-binding_C"/>
    <property type="match status" value="1"/>
</dbReference>
<comment type="pathway">
    <text evidence="2">Lipid metabolism; fatty acid beta-oxidation.</text>
</comment>
<dbReference type="Gene3D" id="3.40.50.980">
    <property type="match status" value="2"/>
</dbReference>